<reference evidence="2" key="1">
    <citation type="submission" date="2017-01" db="EMBL/GenBank/DDBJ databases">
        <authorList>
            <person name="Varghese N."/>
            <person name="Submissions S."/>
        </authorList>
    </citation>
    <scope>NUCLEOTIDE SEQUENCE [LARGE SCALE GENOMIC DNA]</scope>
    <source>
        <strain evidence="2">DSM 23127</strain>
    </source>
</reference>
<accession>A0A1N7KR72</accession>
<sequence>MDIRKVHNLLLDEVDVGIHVIDRRGRTIIYNKK</sequence>
<protein>
    <submittedName>
        <fullName evidence="1">Arginine utilization regulatory protein</fullName>
    </submittedName>
</protein>
<name>A0A1N7KR72_9BACI</name>
<dbReference type="AlphaFoldDB" id="A0A1N7KR72"/>
<dbReference type="EMBL" id="FTOC01000016">
    <property type="protein sequence ID" value="SIS64089.1"/>
    <property type="molecule type" value="Genomic_DNA"/>
</dbReference>
<proteinExistence type="predicted"/>
<evidence type="ECO:0000313" key="2">
    <source>
        <dbReference type="Proteomes" id="UP000187608"/>
    </source>
</evidence>
<keyword evidence="2" id="KW-1185">Reference proteome</keyword>
<dbReference type="STRING" id="570947.SAMN05421687_11622"/>
<gene>
    <name evidence="1" type="ORF">SAMN05421687_11622</name>
</gene>
<evidence type="ECO:0000313" key="1">
    <source>
        <dbReference type="EMBL" id="SIS64089.1"/>
    </source>
</evidence>
<organism evidence="1 2">
    <name type="scientific">Salimicrobium flavidum</name>
    <dbReference type="NCBI Taxonomy" id="570947"/>
    <lineage>
        <taxon>Bacteria</taxon>
        <taxon>Bacillati</taxon>
        <taxon>Bacillota</taxon>
        <taxon>Bacilli</taxon>
        <taxon>Bacillales</taxon>
        <taxon>Bacillaceae</taxon>
        <taxon>Salimicrobium</taxon>
    </lineage>
</organism>
<dbReference type="Proteomes" id="UP000187608">
    <property type="component" value="Unassembled WGS sequence"/>
</dbReference>